<dbReference type="EMBL" id="JAQMWT010000662">
    <property type="protein sequence ID" value="KAJ8598709.1"/>
    <property type="molecule type" value="Genomic_DNA"/>
</dbReference>
<reference evidence="7" key="1">
    <citation type="submission" date="2023-01" db="EMBL/GenBank/DDBJ databases">
        <title>Metagenome sequencing of chrysophaentin producing Chrysophaeum taylorii.</title>
        <authorList>
            <person name="Davison J."/>
            <person name="Bewley C."/>
        </authorList>
    </citation>
    <scope>NUCLEOTIDE SEQUENCE</scope>
    <source>
        <strain evidence="7">NIES-1699</strain>
    </source>
</reference>
<keyword evidence="4 5" id="KW-0539">Nucleus</keyword>
<keyword evidence="8" id="KW-1185">Reference proteome</keyword>
<dbReference type="Proteomes" id="UP001230188">
    <property type="component" value="Unassembled WGS sequence"/>
</dbReference>
<dbReference type="GO" id="GO:0032040">
    <property type="term" value="C:small-subunit processome"/>
    <property type="evidence" value="ECO:0007669"/>
    <property type="project" value="UniProtKB-UniRule"/>
</dbReference>
<feature type="region of interest" description="Disordered" evidence="6">
    <location>
        <begin position="1"/>
        <end position="24"/>
    </location>
</feature>
<evidence type="ECO:0000256" key="1">
    <source>
        <dbReference type="ARBA" id="ARBA00004604"/>
    </source>
</evidence>
<dbReference type="Pfam" id="PF03998">
    <property type="entry name" value="Utp11"/>
    <property type="match status" value="2"/>
</dbReference>
<feature type="region of interest" description="Disordered" evidence="6">
    <location>
        <begin position="137"/>
        <end position="156"/>
    </location>
</feature>
<dbReference type="GO" id="GO:0006364">
    <property type="term" value="P:rRNA processing"/>
    <property type="evidence" value="ECO:0007669"/>
    <property type="project" value="UniProtKB-UniRule"/>
</dbReference>
<comment type="function">
    <text evidence="5">Involved in nucleolar processing of pre-18S ribosomal RNA.</text>
</comment>
<evidence type="ECO:0000256" key="2">
    <source>
        <dbReference type="ARBA" id="ARBA00008105"/>
    </source>
</evidence>
<gene>
    <name evidence="7" type="ORF">CTAYLR_010742</name>
</gene>
<feature type="region of interest" description="Disordered" evidence="6">
    <location>
        <begin position="190"/>
        <end position="216"/>
    </location>
</feature>
<comment type="subcellular location">
    <subcellularLocation>
        <location evidence="1 5">Nucleus</location>
        <location evidence="1 5">Nucleolus</location>
    </subcellularLocation>
</comment>
<dbReference type="PANTHER" id="PTHR12838:SF0">
    <property type="entry name" value="U3 SMALL NUCLEOLAR RNA-ASSOCIATED PROTEIN 11-RELATED"/>
    <property type="match status" value="1"/>
</dbReference>
<dbReference type="AlphaFoldDB" id="A0AAD7XHU6"/>
<dbReference type="InterPro" id="IPR007144">
    <property type="entry name" value="SSU_processome_Utp11"/>
</dbReference>
<comment type="caution">
    <text evidence="7">The sequence shown here is derived from an EMBL/GenBank/DDBJ whole genome shotgun (WGS) entry which is preliminary data.</text>
</comment>
<organism evidence="7 8">
    <name type="scientific">Chrysophaeum taylorii</name>
    <dbReference type="NCBI Taxonomy" id="2483200"/>
    <lineage>
        <taxon>Eukaryota</taxon>
        <taxon>Sar</taxon>
        <taxon>Stramenopiles</taxon>
        <taxon>Ochrophyta</taxon>
        <taxon>Pelagophyceae</taxon>
        <taxon>Pelagomonadales</taxon>
        <taxon>Pelagomonadaceae</taxon>
        <taxon>Chrysophaeum</taxon>
    </lineage>
</organism>
<comment type="similarity">
    <text evidence="2 5">Belongs to the UTP11 family.</text>
</comment>
<sequence length="216" mass="25136">MSSLRNAVKRRTHKERAQPSYRKHLGLLEKRKDYKERAENYHKKVDRLKILHRKAAERNPDEFYFEMTNQVAGKPIAREDAKMSHKAIVRLKEQDARLAAMRKVVDERKVDKLRANLHGTTKPPENEHTYFIDDPDAPVPEPKPTPTKGVKGAQKRMARAYARLDAAMQRKENSACAMERLAMEKKLMTAKGRKRKVQAADGSKPAIFKWKRQRKK</sequence>
<evidence type="ECO:0000313" key="7">
    <source>
        <dbReference type="EMBL" id="KAJ8598709.1"/>
    </source>
</evidence>
<keyword evidence="3 5" id="KW-0698">rRNA processing</keyword>
<evidence type="ECO:0000256" key="4">
    <source>
        <dbReference type="ARBA" id="ARBA00023242"/>
    </source>
</evidence>
<protein>
    <recommendedName>
        <fullName evidence="5">U3 small nucleolar RNA-associated protein 11</fullName>
        <shortName evidence="5">U3 snoRNA-associated protein 11</shortName>
    </recommendedName>
</protein>
<dbReference type="PIRSF" id="PIRSF015952">
    <property type="entry name" value="U3snoRNP11"/>
    <property type="match status" value="1"/>
</dbReference>
<accession>A0AAD7XHU6</accession>
<comment type="subunit">
    <text evidence="5">Component of the ribosomal small subunit (SSU) processome.</text>
</comment>
<dbReference type="PANTHER" id="PTHR12838">
    <property type="entry name" value="U3 SMALL NUCLEOLAR RNA-ASSOCIATED PROTEIN 11"/>
    <property type="match status" value="1"/>
</dbReference>
<proteinExistence type="inferred from homology"/>
<evidence type="ECO:0000256" key="3">
    <source>
        <dbReference type="ARBA" id="ARBA00022552"/>
    </source>
</evidence>
<evidence type="ECO:0000256" key="6">
    <source>
        <dbReference type="SAM" id="MobiDB-lite"/>
    </source>
</evidence>
<name>A0AAD7XHU6_9STRA</name>
<evidence type="ECO:0000256" key="5">
    <source>
        <dbReference type="PIRNR" id="PIRNR015952"/>
    </source>
</evidence>
<evidence type="ECO:0000313" key="8">
    <source>
        <dbReference type="Proteomes" id="UP001230188"/>
    </source>
</evidence>